<dbReference type="CDD" id="cd16012">
    <property type="entry name" value="ALP"/>
    <property type="match status" value="1"/>
</dbReference>
<dbReference type="Gene3D" id="3.40.720.10">
    <property type="entry name" value="Alkaline Phosphatase, subunit A"/>
    <property type="match status" value="1"/>
</dbReference>
<dbReference type="Gene3D" id="1.10.60.40">
    <property type="match status" value="1"/>
</dbReference>
<evidence type="ECO:0000256" key="1">
    <source>
        <dbReference type="ARBA" id="ARBA00022553"/>
    </source>
</evidence>
<keyword evidence="1" id="KW-0597">Phosphoprotein</keyword>
<dbReference type="SUPFAM" id="SSF53649">
    <property type="entry name" value="Alkaline phosphatase-like"/>
    <property type="match status" value="1"/>
</dbReference>
<comment type="similarity">
    <text evidence="2">Belongs to the alkaline phosphatase family.</text>
</comment>
<dbReference type="InterPro" id="IPR017850">
    <property type="entry name" value="Alkaline_phosphatase_core_sf"/>
</dbReference>
<protein>
    <submittedName>
        <fullName evidence="3">Alkaline phosphatase</fullName>
    </submittedName>
</protein>
<dbReference type="InterPro" id="IPR001952">
    <property type="entry name" value="Alkaline_phosphatase"/>
</dbReference>
<reference evidence="4" key="1">
    <citation type="journal article" date="2019" name="Int. J. Syst. Evol. Microbiol.">
        <title>The Global Catalogue of Microorganisms (GCM) 10K type strain sequencing project: providing services to taxonomists for standard genome sequencing and annotation.</title>
        <authorList>
            <consortium name="The Broad Institute Genomics Platform"/>
            <consortium name="The Broad Institute Genome Sequencing Center for Infectious Disease"/>
            <person name="Wu L."/>
            <person name="Ma J."/>
        </authorList>
    </citation>
    <scope>NUCLEOTIDE SEQUENCE [LARGE SCALE GENOMIC DNA]</scope>
    <source>
        <strain evidence="4">CCUG 66188</strain>
    </source>
</reference>
<comment type="caution">
    <text evidence="3">The sequence shown here is derived from an EMBL/GenBank/DDBJ whole genome shotgun (WGS) entry which is preliminary data.</text>
</comment>
<dbReference type="PRINTS" id="PR00113">
    <property type="entry name" value="ALKPHPHTASE"/>
</dbReference>
<organism evidence="3 4">
    <name type="scientific">Dysgonomonas termitidis</name>
    <dbReference type="NCBI Taxonomy" id="1516126"/>
    <lineage>
        <taxon>Bacteria</taxon>
        <taxon>Pseudomonadati</taxon>
        <taxon>Bacteroidota</taxon>
        <taxon>Bacteroidia</taxon>
        <taxon>Bacteroidales</taxon>
        <taxon>Dysgonomonadaceae</taxon>
        <taxon>Dysgonomonas</taxon>
    </lineage>
</organism>
<dbReference type="Proteomes" id="UP001596023">
    <property type="component" value="Unassembled WGS sequence"/>
</dbReference>
<dbReference type="PANTHER" id="PTHR11596:SF5">
    <property type="entry name" value="ALKALINE PHOSPHATASE"/>
    <property type="match status" value="1"/>
</dbReference>
<dbReference type="RefSeq" id="WP_379995701.1">
    <property type="nucleotide sequence ID" value="NZ_JBHSGN010000064.1"/>
</dbReference>
<dbReference type="EMBL" id="JBHSGN010000064">
    <property type="protein sequence ID" value="MFC4673929.1"/>
    <property type="molecule type" value="Genomic_DNA"/>
</dbReference>
<evidence type="ECO:0000313" key="4">
    <source>
        <dbReference type="Proteomes" id="UP001596023"/>
    </source>
</evidence>
<evidence type="ECO:0000256" key="2">
    <source>
        <dbReference type="RuleBase" id="RU003946"/>
    </source>
</evidence>
<dbReference type="Pfam" id="PF00245">
    <property type="entry name" value="Alk_phosphatase"/>
    <property type="match status" value="1"/>
</dbReference>
<proteinExistence type="inferred from homology"/>
<gene>
    <name evidence="3" type="ORF">ACFO6W_09510</name>
</gene>
<accession>A0ABV9KUN9</accession>
<keyword evidence="4" id="KW-1185">Reference proteome</keyword>
<sequence>MKKVSVGLLLFFVFSITVFSQQQYRRPVKPTKNVIVMIPDGTSIGVVSAARWYQIYNKLGGDNLAVDPYLCGTVKTFSSNAPIGDSAPTTSCYMTGMPQQTGNVAIYPVADPDNDLVPVDPAMAYQPLATVLEAAKYQQNKATGLVVTVEFPHATPADCSAHYYARGKYEYIASQMAYQNLDVMFGGGNSILTDDIKQHFKNTGTTLIQDDVKTFRSFNGKEKVWALFNERELPYDLDRDPEQIPSLQEMTQKALDRLSQNENGFFLMVEGSKVDWSAHGNDAVGCITEYLAFDKAVATVMDFAKKNGETTVIVLPDHGNSGFTIGRRDLKSYDKATLDDLFKNVSKFKKTGEGLERILLKSKPEEFKAIFKEYTDIDLSEEELNLLLSSKNYKEADYMKVSNSVNMGSSIINIMDSHTYFGFTTGGHTGEEVFLAAYHPNGDIPVGMNTNVEINQYLCDAFGFKTPLTEMTREIFAKHTDVFKGMDYTIDKSAGFPVLKVRKGNVTLSVPAFKSVVYLNDQPVTLSSVVVYIDKNDTFYLPKSLAGKL</sequence>
<evidence type="ECO:0000313" key="3">
    <source>
        <dbReference type="EMBL" id="MFC4673929.1"/>
    </source>
</evidence>
<name>A0ABV9KUN9_9BACT</name>
<dbReference type="SMART" id="SM00098">
    <property type="entry name" value="alkPPc"/>
    <property type="match status" value="1"/>
</dbReference>
<dbReference type="PANTHER" id="PTHR11596">
    <property type="entry name" value="ALKALINE PHOSPHATASE"/>
    <property type="match status" value="1"/>
</dbReference>